<dbReference type="Proteomes" id="UP000326837">
    <property type="component" value="Chromosome"/>
</dbReference>
<protein>
    <submittedName>
        <fullName evidence="1">Uncharacterized protein</fullName>
    </submittedName>
</protein>
<keyword evidence="2" id="KW-1185">Reference proteome</keyword>
<gene>
    <name evidence="1" type="ORF">PLANPX_4883</name>
</gene>
<organism evidence="1 2">
    <name type="scientific">Lacipirellula parvula</name>
    <dbReference type="NCBI Taxonomy" id="2650471"/>
    <lineage>
        <taxon>Bacteria</taxon>
        <taxon>Pseudomonadati</taxon>
        <taxon>Planctomycetota</taxon>
        <taxon>Planctomycetia</taxon>
        <taxon>Pirellulales</taxon>
        <taxon>Lacipirellulaceae</taxon>
        <taxon>Lacipirellula</taxon>
    </lineage>
</organism>
<proteinExistence type="predicted"/>
<sequence length="184" mass="20585">MRRRQAMTLIELLAVISACSVVLGLAASLLLTTMRSVNDTQRFFTGERNALRLARQFRADMHQADGAKIELAAEDGVETLRLQFPDGQTVDYRQNNDRVLRLASLPDDLTAREEFILGDQLQVEFKELDAPRRWVLRATANPLPTATDSTPGPRNVRKTPLRLAIEAIPGRDQRYATAATEESP</sequence>
<evidence type="ECO:0000313" key="1">
    <source>
        <dbReference type="EMBL" id="BBO35271.1"/>
    </source>
</evidence>
<dbReference type="RefSeq" id="WP_152100682.1">
    <property type="nucleotide sequence ID" value="NZ_AP021861.1"/>
</dbReference>
<accession>A0A5K7XJM8</accession>
<name>A0A5K7XJM8_9BACT</name>
<dbReference type="EMBL" id="AP021861">
    <property type="protein sequence ID" value="BBO35271.1"/>
    <property type="molecule type" value="Genomic_DNA"/>
</dbReference>
<dbReference type="AlphaFoldDB" id="A0A5K7XJM8"/>
<reference evidence="2" key="1">
    <citation type="submission" date="2019-10" db="EMBL/GenBank/DDBJ databases">
        <title>Lacipirellula parvula gen. nov., sp. nov., representing a lineage of planctomycetes widespread in freshwater anoxic habitats, and description of the family Lacipirellulaceae.</title>
        <authorList>
            <person name="Dedysh S.N."/>
            <person name="Kulichevskaya I.S."/>
            <person name="Beletsky A.V."/>
            <person name="Rakitin A.L."/>
            <person name="Mardanov A.V."/>
            <person name="Ivanova A.A."/>
            <person name="Saltykova V.X."/>
            <person name="Rijpstra W.I.C."/>
            <person name="Sinninghe Damste J.S."/>
            <person name="Ravin N.V."/>
        </authorList>
    </citation>
    <scope>NUCLEOTIDE SEQUENCE [LARGE SCALE GENOMIC DNA]</scope>
    <source>
        <strain evidence="2">PX69</strain>
    </source>
</reference>
<dbReference type="KEGG" id="lpav:PLANPX_4883"/>
<evidence type="ECO:0000313" key="2">
    <source>
        <dbReference type="Proteomes" id="UP000326837"/>
    </source>
</evidence>